<reference evidence="1 2" key="1">
    <citation type="submission" date="2023-02" db="EMBL/GenBank/DDBJ databases">
        <title>LHISI_Scaffold_Assembly.</title>
        <authorList>
            <person name="Stuart O.P."/>
            <person name="Cleave R."/>
            <person name="Magrath M.J.L."/>
            <person name="Mikheyev A.S."/>
        </authorList>
    </citation>
    <scope>NUCLEOTIDE SEQUENCE [LARGE SCALE GENOMIC DNA]</scope>
    <source>
        <strain evidence="1">Daus_M_001</strain>
        <tissue evidence="1">Leg muscle</tissue>
    </source>
</reference>
<name>A0ABQ9GIH0_9NEOP</name>
<keyword evidence="2" id="KW-1185">Reference proteome</keyword>
<dbReference type="InterPro" id="IPR036397">
    <property type="entry name" value="RNaseH_sf"/>
</dbReference>
<dbReference type="Proteomes" id="UP001159363">
    <property type="component" value="Chromosome 11"/>
</dbReference>
<organism evidence="1 2">
    <name type="scientific">Dryococelus australis</name>
    <dbReference type="NCBI Taxonomy" id="614101"/>
    <lineage>
        <taxon>Eukaryota</taxon>
        <taxon>Metazoa</taxon>
        <taxon>Ecdysozoa</taxon>
        <taxon>Arthropoda</taxon>
        <taxon>Hexapoda</taxon>
        <taxon>Insecta</taxon>
        <taxon>Pterygota</taxon>
        <taxon>Neoptera</taxon>
        <taxon>Polyneoptera</taxon>
        <taxon>Phasmatodea</taxon>
        <taxon>Verophasmatodea</taxon>
        <taxon>Anareolatae</taxon>
        <taxon>Phasmatidae</taxon>
        <taxon>Eurycanthinae</taxon>
        <taxon>Dryococelus</taxon>
    </lineage>
</organism>
<dbReference type="EMBL" id="JARBHB010000012">
    <property type="protein sequence ID" value="KAJ8871822.1"/>
    <property type="molecule type" value="Genomic_DNA"/>
</dbReference>
<proteinExistence type="predicted"/>
<dbReference type="Gene3D" id="3.30.420.10">
    <property type="entry name" value="Ribonuclease H-like superfamily/Ribonuclease H"/>
    <property type="match status" value="1"/>
</dbReference>
<evidence type="ECO:0000313" key="2">
    <source>
        <dbReference type="Proteomes" id="UP001159363"/>
    </source>
</evidence>
<protein>
    <submittedName>
        <fullName evidence="1">Uncharacterized protein</fullName>
    </submittedName>
</protein>
<gene>
    <name evidence="1" type="ORF">PR048_028162</name>
</gene>
<sequence length="420" mass="47010">MRVIEVNIERRLNEKVGGMRDPRENPPTSGIVRHYFNLRKCGAATLTRTIAEFQRRRRLEIPEKNHRPAASSGVIPTFDLKNKIFELSIDIPEVRVEADYDLTGKILILPLIGFGDARLRLSRGLDHITVEGHRSCNWQPHQPPRGPDLNSLDNHLWGHLKALVYATRVDDLDTLRNLIVAGCETIMNTPGFHQRICVSMQRRVDAMSNITTSIRCDMEFPVVNGREIMYLRTMKADFLVRGLQVYLGNLFNGNKVLDDLYIPWIADDTGHGTWQRNTTRLLSRVRLMSSAMAEEYYTTSVACAPYIDSGGRVPRVVARLMAYSDLFEGKPSKCSRGVITGTSCSPPVVASGVLDGCAREGKLDSIPGGVTQKFARGIRGDVAVDRRVLSGELPFPPALSFRLCSILAPFHPHRRPVPLC</sequence>
<accession>A0ABQ9GIH0</accession>
<evidence type="ECO:0000313" key="1">
    <source>
        <dbReference type="EMBL" id="KAJ8871822.1"/>
    </source>
</evidence>
<comment type="caution">
    <text evidence="1">The sequence shown here is derived from an EMBL/GenBank/DDBJ whole genome shotgun (WGS) entry which is preliminary data.</text>
</comment>